<proteinExistence type="predicted"/>
<evidence type="ECO:0000313" key="1">
    <source>
        <dbReference type="EMBL" id="CAK5088532.1"/>
    </source>
</evidence>
<name>A0ACB1AAG3_MELEN</name>
<protein>
    <submittedName>
        <fullName evidence="1">Uncharacterized protein</fullName>
    </submittedName>
</protein>
<evidence type="ECO:0000313" key="2">
    <source>
        <dbReference type="Proteomes" id="UP001497535"/>
    </source>
</evidence>
<organism evidence="1 2">
    <name type="scientific">Meloidogyne enterolobii</name>
    <name type="common">Root-knot nematode worm</name>
    <name type="synonym">Meloidogyne mayaguensis</name>
    <dbReference type="NCBI Taxonomy" id="390850"/>
    <lineage>
        <taxon>Eukaryota</taxon>
        <taxon>Metazoa</taxon>
        <taxon>Ecdysozoa</taxon>
        <taxon>Nematoda</taxon>
        <taxon>Chromadorea</taxon>
        <taxon>Rhabditida</taxon>
        <taxon>Tylenchina</taxon>
        <taxon>Tylenchomorpha</taxon>
        <taxon>Tylenchoidea</taxon>
        <taxon>Meloidogynidae</taxon>
        <taxon>Meloidogyninae</taxon>
        <taxon>Meloidogyne</taxon>
    </lineage>
</organism>
<keyword evidence="2" id="KW-1185">Reference proteome</keyword>
<comment type="caution">
    <text evidence="1">The sequence shown here is derived from an EMBL/GenBank/DDBJ whole genome shotgun (WGS) entry which is preliminary data.</text>
</comment>
<dbReference type="EMBL" id="CAVMJV010000071">
    <property type="protein sequence ID" value="CAK5088532.1"/>
    <property type="molecule type" value="Genomic_DNA"/>
</dbReference>
<dbReference type="Proteomes" id="UP001497535">
    <property type="component" value="Unassembled WGS sequence"/>
</dbReference>
<sequence length="184" mass="20963">MLKTFFTKKLIKMPEFLKDSQFQILSSPRHIIGNNHHQGHFPPFISNFTTSSSTNSESSSASSTTSSSSNSLPTSFQPPSADSESYVKVRMPNIKVFSGSSNYEMARSICDRLQLDVAKAVLKKFSNKETNVEIIESVRGEDVYIIQSGFGFILILYFLWVWANFRIHCFEHVIQVHEKSWILK</sequence>
<reference evidence="1" key="1">
    <citation type="submission" date="2023-11" db="EMBL/GenBank/DDBJ databases">
        <authorList>
            <person name="Poullet M."/>
        </authorList>
    </citation>
    <scope>NUCLEOTIDE SEQUENCE</scope>
    <source>
        <strain evidence="1">E1834</strain>
    </source>
</reference>
<accession>A0ACB1AAG3</accession>
<gene>
    <name evidence="1" type="ORF">MENTE1834_LOCUS36183</name>
</gene>